<dbReference type="InterPro" id="IPR052698">
    <property type="entry name" value="MoCofactor_Util/Proc"/>
</dbReference>
<dbReference type="STRING" id="391625.PPSIR1_33139"/>
<dbReference type="Proteomes" id="UP000005801">
    <property type="component" value="Unassembled WGS sequence"/>
</dbReference>
<dbReference type="InterPro" id="IPR027051">
    <property type="entry name" value="XdhC_Rossmann_dom"/>
</dbReference>
<evidence type="ECO:0000313" key="4">
    <source>
        <dbReference type="EMBL" id="EDM78461.1"/>
    </source>
</evidence>
<dbReference type="EMBL" id="ABCS01000030">
    <property type="protein sequence ID" value="EDM78461.1"/>
    <property type="molecule type" value="Genomic_DNA"/>
</dbReference>
<feature type="domain" description="XdhC Rossmann" evidence="3">
    <location>
        <begin position="134"/>
        <end position="280"/>
    </location>
</feature>
<dbReference type="PANTHER" id="PTHR30388">
    <property type="entry name" value="ALDEHYDE OXIDOREDUCTASE MOLYBDENUM COFACTOR ASSEMBLY PROTEIN"/>
    <property type="match status" value="1"/>
</dbReference>
<accession>A6G6I4</accession>
<dbReference type="InterPro" id="IPR003777">
    <property type="entry name" value="XdhC_CoxI"/>
</dbReference>
<feature type="region of interest" description="Disordered" evidence="1">
    <location>
        <begin position="1"/>
        <end position="23"/>
    </location>
</feature>
<dbReference type="Pfam" id="PF02625">
    <property type="entry name" value="XdhC_CoxI"/>
    <property type="match status" value="1"/>
</dbReference>
<proteinExistence type="predicted"/>
<dbReference type="Gene3D" id="3.40.50.720">
    <property type="entry name" value="NAD(P)-binding Rossmann-like Domain"/>
    <property type="match status" value="1"/>
</dbReference>
<feature type="domain" description="XdhC- CoxI" evidence="2">
    <location>
        <begin position="42"/>
        <end position="106"/>
    </location>
</feature>
<evidence type="ECO:0000313" key="5">
    <source>
        <dbReference type="Proteomes" id="UP000005801"/>
    </source>
</evidence>
<gene>
    <name evidence="4" type="ORF">PPSIR1_33139</name>
</gene>
<evidence type="ECO:0000256" key="1">
    <source>
        <dbReference type="SAM" id="MobiDB-lite"/>
    </source>
</evidence>
<sequence length="310" mass="32616">MTEPGSTSTRTAATPSQSGSGSVSPAALAQVVADILAGRHPQRAAALATVVGRSGSAPQILGARMLVIPEGEGTRNLGTVGGGAIEHQVEQACRQVLRSGRSRVVSANLVRDLGMCCGGAMEVFVEFIQAQARLIIIGGGHVSQALGPMARTLGFEVLVLDDREDMLADPAFEGLERLPYDADELADAVPNLGANDFLVIVTRDHARDERALAQALELPHGYIGMIGSRRKVHTVLARVLRRYDERDRPRPDMGRLRAPVGLALGGRTPPEIALSICAELVAWRHGGEGKAMSIVEEAAARAGSVASSDD</sequence>
<dbReference type="AlphaFoldDB" id="A6G6I4"/>
<keyword evidence="5" id="KW-1185">Reference proteome</keyword>
<dbReference type="InterPro" id="IPR036291">
    <property type="entry name" value="NAD(P)-bd_dom_sf"/>
</dbReference>
<dbReference type="SUPFAM" id="SSF51735">
    <property type="entry name" value="NAD(P)-binding Rossmann-fold domains"/>
    <property type="match status" value="1"/>
</dbReference>
<evidence type="ECO:0000259" key="2">
    <source>
        <dbReference type="Pfam" id="PF02625"/>
    </source>
</evidence>
<reference evidence="4 5" key="1">
    <citation type="submission" date="2007-06" db="EMBL/GenBank/DDBJ databases">
        <authorList>
            <person name="Shimkets L."/>
            <person name="Ferriera S."/>
            <person name="Johnson J."/>
            <person name="Kravitz S."/>
            <person name="Beeson K."/>
            <person name="Sutton G."/>
            <person name="Rogers Y.-H."/>
            <person name="Friedman R."/>
            <person name="Frazier M."/>
            <person name="Venter J.C."/>
        </authorList>
    </citation>
    <scope>NUCLEOTIDE SEQUENCE [LARGE SCALE GENOMIC DNA]</scope>
    <source>
        <strain evidence="4 5">SIR-1</strain>
    </source>
</reference>
<name>A6G6I4_9BACT</name>
<dbReference type="PANTHER" id="PTHR30388:SF6">
    <property type="entry name" value="XANTHINE DEHYDROGENASE SUBUNIT A-RELATED"/>
    <property type="match status" value="1"/>
</dbReference>
<dbReference type="Pfam" id="PF13478">
    <property type="entry name" value="XdhC_C"/>
    <property type="match status" value="1"/>
</dbReference>
<comment type="caution">
    <text evidence="4">The sequence shown here is derived from an EMBL/GenBank/DDBJ whole genome shotgun (WGS) entry which is preliminary data.</text>
</comment>
<organism evidence="4 5">
    <name type="scientific">Plesiocystis pacifica SIR-1</name>
    <dbReference type="NCBI Taxonomy" id="391625"/>
    <lineage>
        <taxon>Bacteria</taxon>
        <taxon>Pseudomonadati</taxon>
        <taxon>Myxococcota</taxon>
        <taxon>Polyangia</taxon>
        <taxon>Nannocystales</taxon>
        <taxon>Nannocystaceae</taxon>
        <taxon>Plesiocystis</taxon>
    </lineage>
</organism>
<dbReference type="eggNOG" id="COG1975">
    <property type="taxonomic scope" value="Bacteria"/>
</dbReference>
<evidence type="ECO:0000259" key="3">
    <source>
        <dbReference type="Pfam" id="PF13478"/>
    </source>
</evidence>
<protein>
    <recommendedName>
        <fullName evidence="6">Xanthine dehydrogenase accessory factor</fullName>
    </recommendedName>
</protein>
<evidence type="ECO:0008006" key="6">
    <source>
        <dbReference type="Google" id="ProtNLM"/>
    </source>
</evidence>
<dbReference type="RefSeq" id="WP_006972333.1">
    <property type="nucleotide sequence ID" value="NZ_ABCS01000030.1"/>
</dbReference>